<reference evidence="1" key="1">
    <citation type="submission" date="2020-01" db="EMBL/GenBank/DDBJ databases">
        <title>Genome Sequencing of Three Apophysomyces-Like Fungal Strains Confirms a Novel Fungal Genus in the Mucoromycota with divergent Burkholderia-like Endosymbiotic Bacteria.</title>
        <authorList>
            <person name="Stajich J.E."/>
            <person name="Macias A.M."/>
            <person name="Carter-House D."/>
            <person name="Lovett B."/>
            <person name="Kasson L.R."/>
            <person name="Berry K."/>
            <person name="Grigoriev I."/>
            <person name="Chang Y."/>
            <person name="Spatafora J."/>
            <person name="Kasson M.T."/>
        </authorList>
    </citation>
    <scope>NUCLEOTIDE SEQUENCE</scope>
    <source>
        <strain evidence="1">NRRL A-21654</strain>
    </source>
</reference>
<accession>A0A8H7BQV4</accession>
<keyword evidence="2" id="KW-1185">Reference proteome</keyword>
<dbReference type="EMBL" id="JABAYA010000019">
    <property type="protein sequence ID" value="KAF7730100.1"/>
    <property type="molecule type" value="Genomic_DNA"/>
</dbReference>
<proteinExistence type="predicted"/>
<protein>
    <submittedName>
        <fullName evidence="1">Uncharacterized protein</fullName>
    </submittedName>
</protein>
<organism evidence="1 2">
    <name type="scientific">Apophysomyces ossiformis</name>
    <dbReference type="NCBI Taxonomy" id="679940"/>
    <lineage>
        <taxon>Eukaryota</taxon>
        <taxon>Fungi</taxon>
        <taxon>Fungi incertae sedis</taxon>
        <taxon>Mucoromycota</taxon>
        <taxon>Mucoromycotina</taxon>
        <taxon>Mucoromycetes</taxon>
        <taxon>Mucorales</taxon>
        <taxon>Mucorineae</taxon>
        <taxon>Mucoraceae</taxon>
        <taxon>Apophysomyces</taxon>
    </lineage>
</organism>
<gene>
    <name evidence="1" type="ORF">EC973_003046</name>
</gene>
<name>A0A8H7BQV4_9FUNG</name>
<dbReference type="OrthoDB" id="5840532at2759"/>
<dbReference type="AlphaFoldDB" id="A0A8H7BQV4"/>
<evidence type="ECO:0000313" key="1">
    <source>
        <dbReference type="EMBL" id="KAF7730100.1"/>
    </source>
</evidence>
<evidence type="ECO:0000313" key="2">
    <source>
        <dbReference type="Proteomes" id="UP000605846"/>
    </source>
</evidence>
<sequence>MVPMSRCVDAYIQVIEDDTLNGDIITVSAEKSAIEPRYQDPVHELLDDLCQERKEGILNKIIEHFQ</sequence>
<comment type="caution">
    <text evidence="1">The sequence shown here is derived from an EMBL/GenBank/DDBJ whole genome shotgun (WGS) entry which is preliminary data.</text>
</comment>
<dbReference type="Proteomes" id="UP000605846">
    <property type="component" value="Unassembled WGS sequence"/>
</dbReference>